<keyword evidence="3" id="KW-0964">Secreted</keyword>
<name>A0A4Z2FQ92_9TELE</name>
<dbReference type="PANTHER" id="PTHR11438">
    <property type="entry name" value="PROENKEPHALIN"/>
    <property type="match status" value="1"/>
</dbReference>
<sequence>MEWYVLVLMLSLPPSIRADCSLQCEKCVQQILGPDAAFSSLSCSAECEGQLESCERAPALADFSQDEAAAAAAAESQRADLVKRYGGFIKRIAHKNKNALFASPWRDNYVLKAAPLPDQYEDLLKRLGERDAEEAPDAAAADDDAATLLRGYAKRYGGFLRKFGPKSKRSSSADEDEDEEEESQEPEELQKRYGGFMRRIRPKLNNLKWDKRYGGFLRRHFKISVRALEEPDYQDDLGL</sequence>
<comment type="caution">
    <text evidence="7">The sequence shown here is derived from an EMBL/GenBank/DDBJ whole genome shotgun (WGS) entry which is preliminary data.</text>
</comment>
<dbReference type="GO" id="GO:0005576">
    <property type="term" value="C:extracellular region"/>
    <property type="evidence" value="ECO:0007669"/>
    <property type="project" value="UniProtKB-SubCell"/>
</dbReference>
<dbReference type="GO" id="GO:0007600">
    <property type="term" value="P:sensory perception"/>
    <property type="evidence" value="ECO:0007669"/>
    <property type="project" value="TreeGrafter"/>
</dbReference>
<accession>A0A4Z2FQ92</accession>
<evidence type="ECO:0000256" key="4">
    <source>
        <dbReference type="ARBA" id="ARBA00023157"/>
    </source>
</evidence>
<gene>
    <name evidence="7" type="primary">PDYN</name>
    <name evidence="7" type="ORF">EYF80_046827</name>
</gene>
<dbReference type="GO" id="GO:0005886">
    <property type="term" value="C:plasma membrane"/>
    <property type="evidence" value="ECO:0007669"/>
    <property type="project" value="TreeGrafter"/>
</dbReference>
<dbReference type="GO" id="GO:0043679">
    <property type="term" value="C:axon terminus"/>
    <property type="evidence" value="ECO:0007669"/>
    <property type="project" value="TreeGrafter"/>
</dbReference>
<feature type="region of interest" description="Disordered" evidence="5">
    <location>
        <begin position="165"/>
        <end position="192"/>
    </location>
</feature>
<dbReference type="InterPro" id="IPR006024">
    <property type="entry name" value="Opioid_neupept"/>
</dbReference>
<comment type="subcellular location">
    <subcellularLocation>
        <location evidence="1">Secreted</location>
    </subcellularLocation>
</comment>
<evidence type="ECO:0000256" key="5">
    <source>
        <dbReference type="SAM" id="MobiDB-lite"/>
    </source>
</evidence>
<dbReference type="PANTHER" id="PTHR11438:SF4">
    <property type="entry name" value="PROENKEPHALIN-B"/>
    <property type="match status" value="1"/>
</dbReference>
<dbReference type="OrthoDB" id="8912385at2759"/>
<dbReference type="GO" id="GO:0007218">
    <property type="term" value="P:neuropeptide signaling pathway"/>
    <property type="evidence" value="ECO:0007669"/>
    <property type="project" value="InterPro"/>
</dbReference>
<proteinExistence type="inferred from homology"/>
<evidence type="ECO:0000256" key="3">
    <source>
        <dbReference type="ARBA" id="ARBA00022525"/>
    </source>
</evidence>
<comment type="similarity">
    <text evidence="2">Belongs to the opioid neuropeptide precursor family.</text>
</comment>
<dbReference type="GO" id="GO:0031628">
    <property type="term" value="F:opioid receptor binding"/>
    <property type="evidence" value="ECO:0007669"/>
    <property type="project" value="TreeGrafter"/>
</dbReference>
<reference evidence="7 8" key="1">
    <citation type="submission" date="2019-03" db="EMBL/GenBank/DDBJ databases">
        <title>First draft genome of Liparis tanakae, snailfish: a comprehensive survey of snailfish specific genes.</title>
        <authorList>
            <person name="Kim W."/>
            <person name="Song I."/>
            <person name="Jeong J.-H."/>
            <person name="Kim D."/>
            <person name="Kim S."/>
            <person name="Ryu S."/>
            <person name="Song J.Y."/>
            <person name="Lee S.K."/>
        </authorList>
    </citation>
    <scope>NUCLEOTIDE SEQUENCE [LARGE SCALE GENOMIC DNA]</scope>
    <source>
        <tissue evidence="7">Muscle</tissue>
    </source>
</reference>
<keyword evidence="8" id="KW-1185">Reference proteome</keyword>
<evidence type="ECO:0000256" key="2">
    <source>
        <dbReference type="ARBA" id="ARBA00008543"/>
    </source>
</evidence>
<feature type="signal peptide" evidence="6">
    <location>
        <begin position="1"/>
        <end position="18"/>
    </location>
</feature>
<evidence type="ECO:0000313" key="8">
    <source>
        <dbReference type="Proteomes" id="UP000314294"/>
    </source>
</evidence>
<feature type="chain" id="PRO_5021286997" evidence="6">
    <location>
        <begin position="19"/>
        <end position="239"/>
    </location>
</feature>
<feature type="compositionally biased region" description="Acidic residues" evidence="5">
    <location>
        <begin position="173"/>
        <end position="187"/>
    </location>
</feature>
<dbReference type="GO" id="GO:0030425">
    <property type="term" value="C:dendrite"/>
    <property type="evidence" value="ECO:0007669"/>
    <property type="project" value="TreeGrafter"/>
</dbReference>
<evidence type="ECO:0000256" key="1">
    <source>
        <dbReference type="ARBA" id="ARBA00004613"/>
    </source>
</evidence>
<dbReference type="GO" id="GO:0043025">
    <property type="term" value="C:neuronal cell body"/>
    <property type="evidence" value="ECO:0007669"/>
    <property type="project" value="TreeGrafter"/>
</dbReference>
<dbReference type="Proteomes" id="UP000314294">
    <property type="component" value="Unassembled WGS sequence"/>
</dbReference>
<dbReference type="EMBL" id="SRLO01000999">
    <property type="protein sequence ID" value="TNN42973.1"/>
    <property type="molecule type" value="Genomic_DNA"/>
</dbReference>
<dbReference type="GO" id="GO:0007268">
    <property type="term" value="P:chemical synaptic transmission"/>
    <property type="evidence" value="ECO:0007669"/>
    <property type="project" value="TreeGrafter"/>
</dbReference>
<protein>
    <submittedName>
        <fullName evidence="7">Proenkephalin-B</fullName>
    </submittedName>
</protein>
<organism evidence="7 8">
    <name type="scientific">Liparis tanakae</name>
    <name type="common">Tanaka's snailfish</name>
    <dbReference type="NCBI Taxonomy" id="230148"/>
    <lineage>
        <taxon>Eukaryota</taxon>
        <taxon>Metazoa</taxon>
        <taxon>Chordata</taxon>
        <taxon>Craniata</taxon>
        <taxon>Vertebrata</taxon>
        <taxon>Euteleostomi</taxon>
        <taxon>Actinopterygii</taxon>
        <taxon>Neopterygii</taxon>
        <taxon>Teleostei</taxon>
        <taxon>Neoteleostei</taxon>
        <taxon>Acanthomorphata</taxon>
        <taxon>Eupercaria</taxon>
        <taxon>Perciformes</taxon>
        <taxon>Cottioidei</taxon>
        <taxon>Cottales</taxon>
        <taxon>Liparidae</taxon>
        <taxon>Liparis</taxon>
    </lineage>
</organism>
<dbReference type="AlphaFoldDB" id="A0A4Z2FQ92"/>
<keyword evidence="6" id="KW-0732">Signal</keyword>
<evidence type="ECO:0000256" key="6">
    <source>
        <dbReference type="SAM" id="SignalP"/>
    </source>
</evidence>
<keyword evidence="4" id="KW-1015">Disulfide bond</keyword>
<evidence type="ECO:0000313" key="7">
    <source>
        <dbReference type="EMBL" id="TNN42973.1"/>
    </source>
</evidence>